<feature type="region of interest" description="Disordered" evidence="1">
    <location>
        <begin position="1"/>
        <end position="72"/>
    </location>
</feature>
<reference evidence="3" key="2">
    <citation type="journal article" date="2011" name="Proc. Natl. Acad. Sci. U.S.A.">
        <title>Obligate biotrophy features unraveled by the genomic analysis of rust fungi.</title>
        <authorList>
            <person name="Duplessis S."/>
            <person name="Cuomo C.A."/>
            <person name="Lin Y.-C."/>
            <person name="Aerts A."/>
            <person name="Tisserant E."/>
            <person name="Veneault-Fourrey C."/>
            <person name="Joly D.L."/>
            <person name="Hacquard S."/>
            <person name="Amselem J."/>
            <person name="Cantarel B.L."/>
            <person name="Chiu R."/>
            <person name="Coutinho P.M."/>
            <person name="Feau N."/>
            <person name="Field M."/>
            <person name="Frey P."/>
            <person name="Gelhaye E."/>
            <person name="Goldberg J."/>
            <person name="Grabherr M.G."/>
            <person name="Kodira C.D."/>
            <person name="Kohler A."/>
            <person name="Kuees U."/>
            <person name="Lindquist E.A."/>
            <person name="Lucas S.M."/>
            <person name="Mago R."/>
            <person name="Mauceli E."/>
            <person name="Morin E."/>
            <person name="Murat C."/>
            <person name="Pangilinan J.L."/>
            <person name="Park R."/>
            <person name="Pearson M."/>
            <person name="Quesneville H."/>
            <person name="Rouhier N."/>
            <person name="Sakthikumar S."/>
            <person name="Salamov A.A."/>
            <person name="Schmutz J."/>
            <person name="Selles B."/>
            <person name="Shapiro H."/>
            <person name="Tanguay P."/>
            <person name="Tuskan G.A."/>
            <person name="Henrissat B."/>
            <person name="Van de Peer Y."/>
            <person name="Rouze P."/>
            <person name="Ellis J.G."/>
            <person name="Dodds P.N."/>
            <person name="Schein J.E."/>
            <person name="Zhong S."/>
            <person name="Hamelin R.C."/>
            <person name="Grigoriev I.V."/>
            <person name="Szabo L.J."/>
            <person name="Martin F."/>
        </authorList>
    </citation>
    <scope>NUCLEOTIDE SEQUENCE [LARGE SCALE GENOMIC DNA]</scope>
    <source>
        <strain evidence="3">CRL 75-36-700-3 / race SCCL</strain>
    </source>
</reference>
<dbReference type="EMBL" id="DS178277">
    <property type="protein sequence ID" value="EFP81114.2"/>
    <property type="molecule type" value="Genomic_DNA"/>
</dbReference>
<feature type="region of interest" description="Disordered" evidence="1">
    <location>
        <begin position="97"/>
        <end position="116"/>
    </location>
</feature>
<evidence type="ECO:0008006" key="4">
    <source>
        <dbReference type="Google" id="ProtNLM"/>
    </source>
</evidence>
<name>E3K9L8_PUCGT</name>
<dbReference type="VEuPathDB" id="FungiDB:PGTG_07366"/>
<accession>E3K9L8</accession>
<dbReference type="InterPro" id="IPR036397">
    <property type="entry name" value="RNaseH_sf"/>
</dbReference>
<dbReference type="HOGENOM" id="CLU_005726_6_0_1"/>
<gene>
    <name evidence="2" type="ORF">PGTG_07366</name>
</gene>
<dbReference type="RefSeq" id="XP_003325533.2">
    <property type="nucleotide sequence ID" value="XM_003325485.2"/>
</dbReference>
<dbReference type="Proteomes" id="UP000008783">
    <property type="component" value="Unassembled WGS sequence"/>
</dbReference>
<feature type="compositionally biased region" description="Polar residues" evidence="1">
    <location>
        <begin position="142"/>
        <end position="161"/>
    </location>
</feature>
<dbReference type="GeneID" id="10536436"/>
<dbReference type="KEGG" id="pgr:PGTG_07366"/>
<reference key="1">
    <citation type="submission" date="2007-01" db="EMBL/GenBank/DDBJ databases">
        <title>The Genome Sequence of Puccinia graminis f. sp. tritici Strain CRL 75-36-700-3.</title>
        <authorList>
            <consortium name="The Broad Institute Genome Sequencing Platform"/>
            <person name="Birren B."/>
            <person name="Lander E."/>
            <person name="Galagan J."/>
            <person name="Nusbaum C."/>
            <person name="Devon K."/>
            <person name="Cuomo C."/>
            <person name="Jaffe D."/>
            <person name="Butler J."/>
            <person name="Alvarez P."/>
            <person name="Gnerre S."/>
            <person name="Grabherr M."/>
            <person name="Mauceli E."/>
            <person name="Brockman W."/>
            <person name="Young S."/>
            <person name="LaButti K."/>
            <person name="Sykes S."/>
            <person name="DeCaprio D."/>
            <person name="Crawford M."/>
            <person name="Koehrsen M."/>
            <person name="Engels R."/>
            <person name="Montgomery P."/>
            <person name="Pearson M."/>
            <person name="Howarth C."/>
            <person name="Larson L."/>
            <person name="White J."/>
            <person name="Zeng Q."/>
            <person name="Kodira C."/>
            <person name="Yandava C."/>
            <person name="Alvarado L."/>
            <person name="O'Leary S."/>
            <person name="Szabo L."/>
            <person name="Dean R."/>
            <person name="Schein J."/>
        </authorList>
    </citation>
    <scope>NUCLEOTIDE SEQUENCE</scope>
    <source>
        <strain>CRL 75-36-700-3</strain>
    </source>
</reference>
<dbReference type="InParanoid" id="E3K9L8"/>
<feature type="compositionally biased region" description="Acidic residues" evidence="1">
    <location>
        <begin position="15"/>
        <end position="35"/>
    </location>
</feature>
<sequence length="869" mass="97995">MAVKKVSKAGKDSDSGDDDMEVLNRDTDDENEIEILDVAPAVNKDQSPIQNDEPCMDNFEPPIHTGNNGPELSDFQEAEIESRNQGNDLVNYYDLSIDDETSDDDSDDSEDEDEPFQDFWPIFAGDVTASAIPESVKHRQLKSGQKAYQQPVANPSSSSQKLVPAAIPKQTKHDRRKRHIQALGENNTMMQNYLIKSKPIQSPTPDLAIDPNLASATLTDTATVDPNQVNPQVACDLIDARLAHLLEQRLAAPPKPPTLTKSEKAKARWEALNSALNTATLRYREKEKKDKNFKFPQSMMNNIYQFNNLRLKHSLLGTPSPSNTASLEAAQSALNQRSLTKSPPDPRSGLYLSRSIRKEAKHILNNQHLSGVKRGNRKTHRSLLDNIELRKVTPITFRNHVINNRSSRSRSAATRWMIKLGYRPQEYRKCLYFDGHERPDVVEARKKFIEDFDSYRKRSRIYGGDDLDVAPLVSPEVLGDDKETVFVYHDESTIHAKEKPKSTWLLPGSSEIRSKNAGRLIHISDFILETTGRLTISNEQQKERQIESNDAATIIYPGSNGDKWWDMEQLCQQVSNKAIPIFEALHPNSQAVFVFDCSSAHGAFSKTALRVQNMNLNPGGKQSRLRDSIIPSDDPLIPQHLCGLPQRFCFDPSHPNPKRAGQPKGIQVILEERGLWAHYTSLRIKEGKPAMKLHCVTCKQSNLQKDALNRSAKLIQQAEGSGYFLTPEQCITELLDAEGQPPDNECGQSDPNEDKSCCWSKILSKQSDFMNERPMLQTIIEDAGHVCLFLPKFHCELNPIELFWSFIKESYRKQSHTSVSFPAAKALFEQLSVYRQGYNGAQSQVLMKKYSSHRCIPRRAAMDIDVINA</sequence>
<evidence type="ECO:0000256" key="1">
    <source>
        <dbReference type="SAM" id="MobiDB-lite"/>
    </source>
</evidence>
<organism evidence="2 3">
    <name type="scientific">Puccinia graminis f. sp. tritici (strain CRL 75-36-700-3 / race SCCL)</name>
    <name type="common">Black stem rust fungus</name>
    <dbReference type="NCBI Taxonomy" id="418459"/>
    <lineage>
        <taxon>Eukaryota</taxon>
        <taxon>Fungi</taxon>
        <taxon>Dikarya</taxon>
        <taxon>Basidiomycota</taxon>
        <taxon>Pucciniomycotina</taxon>
        <taxon>Pucciniomycetes</taxon>
        <taxon>Pucciniales</taxon>
        <taxon>Pucciniaceae</taxon>
        <taxon>Puccinia</taxon>
    </lineage>
</organism>
<keyword evidence="3" id="KW-1185">Reference proteome</keyword>
<dbReference type="PANTHER" id="PTHR35871">
    <property type="entry name" value="EXPRESSED PROTEIN"/>
    <property type="match status" value="1"/>
</dbReference>
<dbReference type="PANTHER" id="PTHR35871:SF1">
    <property type="entry name" value="CXC1-LIKE CYSTEINE CLUSTER ASSOCIATED WITH KDZ TRANSPOSASES DOMAIN-CONTAINING PROTEIN"/>
    <property type="match status" value="1"/>
</dbReference>
<dbReference type="GO" id="GO:0003676">
    <property type="term" value="F:nucleic acid binding"/>
    <property type="evidence" value="ECO:0007669"/>
    <property type="project" value="InterPro"/>
</dbReference>
<dbReference type="Gene3D" id="3.30.420.10">
    <property type="entry name" value="Ribonuclease H-like superfamily/Ribonuclease H"/>
    <property type="match status" value="1"/>
</dbReference>
<feature type="region of interest" description="Disordered" evidence="1">
    <location>
        <begin position="136"/>
        <end position="176"/>
    </location>
</feature>
<proteinExistence type="predicted"/>
<evidence type="ECO:0000313" key="2">
    <source>
        <dbReference type="EMBL" id="EFP81114.2"/>
    </source>
</evidence>
<protein>
    <recommendedName>
        <fullName evidence="4">Tc1-like transposase DDE domain-containing protein</fullName>
    </recommendedName>
</protein>
<dbReference type="OrthoDB" id="2505908at2759"/>
<feature type="region of interest" description="Disordered" evidence="1">
    <location>
        <begin position="330"/>
        <end position="350"/>
    </location>
</feature>
<feature type="compositionally biased region" description="Polar residues" evidence="1">
    <location>
        <begin position="332"/>
        <end position="341"/>
    </location>
</feature>
<dbReference type="AlphaFoldDB" id="E3K9L8"/>
<evidence type="ECO:0000313" key="3">
    <source>
        <dbReference type="Proteomes" id="UP000008783"/>
    </source>
</evidence>